<proteinExistence type="inferred from homology"/>
<organism evidence="5 6">
    <name type="scientific">Nonomuraea diastatica</name>
    <dbReference type="NCBI Taxonomy" id="1848329"/>
    <lineage>
        <taxon>Bacteria</taxon>
        <taxon>Bacillati</taxon>
        <taxon>Actinomycetota</taxon>
        <taxon>Actinomycetes</taxon>
        <taxon>Streptosporangiales</taxon>
        <taxon>Streptosporangiaceae</taxon>
        <taxon>Nonomuraea</taxon>
    </lineage>
</organism>
<dbReference type="SUPFAM" id="SSF51735">
    <property type="entry name" value="NAD(P)-binding Rossmann-fold domains"/>
    <property type="match status" value="1"/>
</dbReference>
<dbReference type="Proteomes" id="UP000294543">
    <property type="component" value="Unassembled WGS sequence"/>
</dbReference>
<dbReference type="OrthoDB" id="3691025at2"/>
<accession>A0A4R4WXT9</accession>
<keyword evidence="6" id="KW-1185">Reference proteome</keyword>
<dbReference type="Pfam" id="PF00106">
    <property type="entry name" value="adh_short"/>
    <property type="match status" value="1"/>
</dbReference>
<keyword evidence="2" id="KW-0560">Oxidoreductase</keyword>
<reference evidence="5 6" key="1">
    <citation type="submission" date="2019-03" db="EMBL/GenBank/DDBJ databases">
        <title>Draft genome sequences of novel Actinobacteria.</title>
        <authorList>
            <person name="Sahin N."/>
            <person name="Ay H."/>
            <person name="Saygin H."/>
        </authorList>
    </citation>
    <scope>NUCLEOTIDE SEQUENCE [LARGE SCALE GENOMIC DNA]</scope>
    <source>
        <strain evidence="5 6">KC712</strain>
    </source>
</reference>
<dbReference type="Gene3D" id="3.40.50.720">
    <property type="entry name" value="NAD(P)-binding Rossmann-like Domain"/>
    <property type="match status" value="1"/>
</dbReference>
<evidence type="ECO:0000313" key="6">
    <source>
        <dbReference type="Proteomes" id="UP000294543"/>
    </source>
</evidence>
<protein>
    <submittedName>
        <fullName evidence="5">SDR family NAD(P)-dependent oxidoreductase</fullName>
    </submittedName>
</protein>
<evidence type="ECO:0000256" key="1">
    <source>
        <dbReference type="ARBA" id="ARBA00006484"/>
    </source>
</evidence>
<dbReference type="AlphaFoldDB" id="A0A4R4WXT9"/>
<evidence type="ECO:0000256" key="3">
    <source>
        <dbReference type="RuleBase" id="RU000363"/>
    </source>
</evidence>
<evidence type="ECO:0000256" key="4">
    <source>
        <dbReference type="SAM" id="MobiDB-lite"/>
    </source>
</evidence>
<evidence type="ECO:0000256" key="2">
    <source>
        <dbReference type="ARBA" id="ARBA00023002"/>
    </source>
</evidence>
<comment type="similarity">
    <text evidence="1 3">Belongs to the short-chain dehydrogenases/reductases (SDR) family.</text>
</comment>
<name>A0A4R4WXT9_9ACTN</name>
<dbReference type="InterPro" id="IPR036291">
    <property type="entry name" value="NAD(P)-bd_dom_sf"/>
</dbReference>
<dbReference type="CDD" id="cd05233">
    <property type="entry name" value="SDR_c"/>
    <property type="match status" value="1"/>
</dbReference>
<comment type="caution">
    <text evidence="5">The sequence shown here is derived from an EMBL/GenBank/DDBJ whole genome shotgun (WGS) entry which is preliminary data.</text>
</comment>
<gene>
    <name evidence="5" type="ORF">E1294_10800</name>
</gene>
<dbReference type="PANTHER" id="PTHR43008:SF7">
    <property type="entry name" value="SHORT CHAIN DEHYDROGENASE_REDUCTASE (AFU_ORTHOLOGUE AFUA_2G00830)"/>
    <property type="match status" value="1"/>
</dbReference>
<dbReference type="PRINTS" id="PR00081">
    <property type="entry name" value="GDHRDH"/>
</dbReference>
<dbReference type="EMBL" id="SMKP01000023">
    <property type="protein sequence ID" value="TDD22673.1"/>
    <property type="molecule type" value="Genomic_DNA"/>
</dbReference>
<dbReference type="PANTHER" id="PTHR43008">
    <property type="entry name" value="BENZIL REDUCTASE"/>
    <property type="match status" value="1"/>
</dbReference>
<feature type="region of interest" description="Disordered" evidence="4">
    <location>
        <begin position="285"/>
        <end position="304"/>
    </location>
</feature>
<evidence type="ECO:0000313" key="5">
    <source>
        <dbReference type="EMBL" id="TDD22673.1"/>
    </source>
</evidence>
<sequence length="304" mass="31554">MEISPGITAFVTGGAQGIGLGIARALARQGLTVALTDIDAAALARASAELAAVTEVATFELDVRDRAAFTVVADEAERRLGPVRVLVNNAGVGVGVMQTISEEISYPIWDHVVGINLEGVNNGVTTFLPRLLDRGDPAHIVNTASAAGLVVFPERSSGYTYHASKYAVVGLTEALRRGLRDEGRPIGASVLLPGLVATSVAANSLNAAPDTVLAPTARERMRPIATAGDAALAAHGRDIDSVGHLVVEAVRADELYIPTDRLAAGALTRRTEALLASMPAGRSPYDDALGTAMRDRRSSSSTGE</sequence>
<dbReference type="GO" id="GO:0050664">
    <property type="term" value="F:oxidoreductase activity, acting on NAD(P)H, oxygen as acceptor"/>
    <property type="evidence" value="ECO:0007669"/>
    <property type="project" value="TreeGrafter"/>
</dbReference>
<dbReference type="RefSeq" id="WP_132507396.1">
    <property type="nucleotide sequence ID" value="NZ_SMKP01000023.1"/>
</dbReference>
<dbReference type="PRINTS" id="PR00080">
    <property type="entry name" value="SDRFAMILY"/>
</dbReference>
<dbReference type="InterPro" id="IPR002347">
    <property type="entry name" value="SDR_fam"/>
</dbReference>